<protein>
    <submittedName>
        <fullName evidence="8">Glycosyltransferase family 4 protein</fullName>
    </submittedName>
</protein>
<feature type="transmembrane region" description="Helical" evidence="7">
    <location>
        <begin position="296"/>
        <end position="315"/>
    </location>
</feature>
<keyword evidence="4 7" id="KW-0812">Transmembrane</keyword>
<evidence type="ECO:0000256" key="1">
    <source>
        <dbReference type="ARBA" id="ARBA00004651"/>
    </source>
</evidence>
<sequence length="324" mass="34367">MTPTLVWVMVAAIAAGVLTLATIVYARRRGLLDEPGERRSHAEATPRGGGLAIVLVVATGLAYLSGLEKSPFAVAALAGVVLVAGVGWLDDHRDLSIRLRLIAHIVAAGLLAWASGLGPLWGGLVFIAAVVLINVWNFMDGINGIAASQAAVFAGLASVLLGLALPHALAVIFLGACLGFLPFNFPKARIFMGDVGSGTLGFLVAVLLCAALMEAGGYRGVLPLLFPLAPFLVDAGWTLLARMRQRERWWTAHVTHVYQVWARIAGSHVPVTLAYLSLALAGAAIALGVQGMDINFIKISLTLWYTSLSLAWWILRKQGFARTF</sequence>
<accession>A0ABX8WSK6</accession>
<dbReference type="Pfam" id="PF00953">
    <property type="entry name" value="Glycos_transf_4"/>
    <property type="match status" value="1"/>
</dbReference>
<dbReference type="EMBL" id="CP080544">
    <property type="protein sequence ID" value="QYR53784.1"/>
    <property type="molecule type" value="Genomic_DNA"/>
</dbReference>
<dbReference type="RefSeq" id="WP_220380590.1">
    <property type="nucleotide sequence ID" value="NZ_CP080544.1"/>
</dbReference>
<feature type="transmembrane region" description="Helical" evidence="7">
    <location>
        <begin position="101"/>
        <end position="133"/>
    </location>
</feature>
<feature type="transmembrane region" description="Helical" evidence="7">
    <location>
        <begin position="72"/>
        <end position="89"/>
    </location>
</feature>
<feature type="transmembrane region" description="Helical" evidence="7">
    <location>
        <begin position="6"/>
        <end position="27"/>
    </location>
</feature>
<keyword evidence="5 7" id="KW-1133">Transmembrane helix</keyword>
<evidence type="ECO:0000256" key="5">
    <source>
        <dbReference type="ARBA" id="ARBA00022989"/>
    </source>
</evidence>
<proteinExistence type="predicted"/>
<dbReference type="PANTHER" id="PTHR22926:SF3">
    <property type="entry name" value="UNDECAPRENYL-PHOSPHATE ALPHA-N-ACETYLGLUCOSAMINYL 1-PHOSPHATE TRANSFERASE"/>
    <property type="match status" value="1"/>
</dbReference>
<dbReference type="Proteomes" id="UP000824755">
    <property type="component" value="Chromosome"/>
</dbReference>
<dbReference type="InterPro" id="IPR000715">
    <property type="entry name" value="Glycosyl_transferase_4"/>
</dbReference>
<evidence type="ECO:0000313" key="9">
    <source>
        <dbReference type="Proteomes" id="UP000824755"/>
    </source>
</evidence>
<organism evidence="8 9">
    <name type="scientific">Lysobacter soyae</name>
    <dbReference type="NCBI Taxonomy" id="2764185"/>
    <lineage>
        <taxon>Bacteria</taxon>
        <taxon>Pseudomonadati</taxon>
        <taxon>Pseudomonadota</taxon>
        <taxon>Gammaproteobacteria</taxon>
        <taxon>Lysobacterales</taxon>
        <taxon>Lysobacteraceae</taxon>
        <taxon>Lysobacter</taxon>
    </lineage>
</organism>
<evidence type="ECO:0000313" key="8">
    <source>
        <dbReference type="EMBL" id="QYR53784.1"/>
    </source>
</evidence>
<evidence type="ECO:0000256" key="7">
    <source>
        <dbReference type="SAM" id="Phobius"/>
    </source>
</evidence>
<name>A0ABX8WSK6_9GAMM</name>
<gene>
    <name evidence="8" type="ORF">H8L67_04720</name>
</gene>
<dbReference type="PANTHER" id="PTHR22926">
    <property type="entry name" value="PHOSPHO-N-ACETYLMURAMOYL-PENTAPEPTIDE-TRANSFERASE"/>
    <property type="match status" value="1"/>
</dbReference>
<keyword evidence="2" id="KW-1003">Cell membrane</keyword>
<reference evidence="8 9" key="1">
    <citation type="submission" date="2021-08" db="EMBL/GenBank/DDBJ databases">
        <title>Lysobacter sp. strain CJ11 Genome sequencing and assembly.</title>
        <authorList>
            <person name="Kim I."/>
        </authorList>
    </citation>
    <scope>NUCLEOTIDE SEQUENCE [LARGE SCALE GENOMIC DNA]</scope>
    <source>
        <strain evidence="8 9">CJ11</strain>
    </source>
</reference>
<feature type="transmembrane region" description="Helical" evidence="7">
    <location>
        <begin position="221"/>
        <end position="240"/>
    </location>
</feature>
<keyword evidence="6 7" id="KW-0472">Membrane</keyword>
<feature type="transmembrane region" description="Helical" evidence="7">
    <location>
        <begin position="273"/>
        <end position="290"/>
    </location>
</feature>
<evidence type="ECO:0000256" key="3">
    <source>
        <dbReference type="ARBA" id="ARBA00022679"/>
    </source>
</evidence>
<comment type="subcellular location">
    <subcellularLocation>
        <location evidence="1">Cell membrane</location>
        <topology evidence="1">Multi-pass membrane protein</topology>
    </subcellularLocation>
</comment>
<feature type="transmembrane region" description="Helical" evidence="7">
    <location>
        <begin position="153"/>
        <end position="183"/>
    </location>
</feature>
<dbReference type="CDD" id="cd06854">
    <property type="entry name" value="GT_WbpL_WbcO_like"/>
    <property type="match status" value="1"/>
</dbReference>
<feature type="transmembrane region" description="Helical" evidence="7">
    <location>
        <begin position="48"/>
        <end position="66"/>
    </location>
</feature>
<evidence type="ECO:0000256" key="4">
    <source>
        <dbReference type="ARBA" id="ARBA00022692"/>
    </source>
</evidence>
<keyword evidence="3" id="KW-0808">Transferase</keyword>
<feature type="transmembrane region" description="Helical" evidence="7">
    <location>
        <begin position="195"/>
        <end position="215"/>
    </location>
</feature>
<keyword evidence="9" id="KW-1185">Reference proteome</keyword>
<evidence type="ECO:0000256" key="6">
    <source>
        <dbReference type="ARBA" id="ARBA00023136"/>
    </source>
</evidence>
<evidence type="ECO:0000256" key="2">
    <source>
        <dbReference type="ARBA" id="ARBA00022475"/>
    </source>
</evidence>